<dbReference type="AlphaFoldDB" id="A0AAE0H4M4"/>
<protein>
    <submittedName>
        <fullName evidence="1">Uncharacterized protein</fullName>
    </submittedName>
</protein>
<proteinExistence type="predicted"/>
<keyword evidence="2" id="KW-1185">Reference proteome</keyword>
<dbReference type="Proteomes" id="UP001190700">
    <property type="component" value="Unassembled WGS sequence"/>
</dbReference>
<name>A0AAE0H4M4_9CHLO</name>
<evidence type="ECO:0000313" key="1">
    <source>
        <dbReference type="EMBL" id="KAK3288876.1"/>
    </source>
</evidence>
<accession>A0AAE0H4M4</accession>
<dbReference type="EMBL" id="LGRX02000338">
    <property type="protein sequence ID" value="KAK3288876.1"/>
    <property type="molecule type" value="Genomic_DNA"/>
</dbReference>
<reference evidence="1 2" key="1">
    <citation type="journal article" date="2015" name="Genome Biol. Evol.">
        <title>Comparative Genomics of a Bacterivorous Green Alga Reveals Evolutionary Causalities and Consequences of Phago-Mixotrophic Mode of Nutrition.</title>
        <authorList>
            <person name="Burns J.A."/>
            <person name="Paasch A."/>
            <person name="Narechania A."/>
            <person name="Kim E."/>
        </authorList>
    </citation>
    <scope>NUCLEOTIDE SEQUENCE [LARGE SCALE GENOMIC DNA]</scope>
    <source>
        <strain evidence="1 2">PLY_AMNH</strain>
    </source>
</reference>
<sequence>MLYLATPRLGVHGYHRQRCQPRRVDSPDPYGHARCLAAVRKEFAPEAVLQADYTCPGIVKVLVMASYPVHCDGEPMDTPMDTLAGTVDVPANISMFVWAHDIPEYVKVPTTAIRSAVCVMDLHPFSINKSDKGTQMHAACMRACGGKNTFQQVVNRRLKDFEANYPYASKCIPLASEQ</sequence>
<gene>
    <name evidence="1" type="ORF">CYMTET_3664</name>
</gene>
<organism evidence="1 2">
    <name type="scientific">Cymbomonas tetramitiformis</name>
    <dbReference type="NCBI Taxonomy" id="36881"/>
    <lineage>
        <taxon>Eukaryota</taxon>
        <taxon>Viridiplantae</taxon>
        <taxon>Chlorophyta</taxon>
        <taxon>Pyramimonadophyceae</taxon>
        <taxon>Pyramimonadales</taxon>
        <taxon>Pyramimonadaceae</taxon>
        <taxon>Cymbomonas</taxon>
    </lineage>
</organism>
<comment type="caution">
    <text evidence="1">The sequence shown here is derived from an EMBL/GenBank/DDBJ whole genome shotgun (WGS) entry which is preliminary data.</text>
</comment>
<evidence type="ECO:0000313" key="2">
    <source>
        <dbReference type="Proteomes" id="UP001190700"/>
    </source>
</evidence>